<accession>A0A7R9II83</accession>
<protein>
    <submittedName>
        <fullName evidence="1">Uncharacterized protein</fullName>
    </submittedName>
</protein>
<proteinExistence type="predicted"/>
<gene>
    <name evidence="1" type="ORF">TTEB3V08_LOCUS6831</name>
</gene>
<sequence>MYTSLIQRAVAAAGNGRVSLDNTQIDLAGSYLLNLNNRYVDDINSFQVFGEATQFVDVTSHNPVILINFQYPQLTVHNNFTLTSQDGENIANGQIIVVVMNYTFQFELYTKIRNDGVLDSDLVQLSIQNTGYLTQNVVVEEGEVEEDINESILAAVSNDYNTNTAADIENGITNFAEYAYQDVDLTNYFRYHLLENTVIDIKSYSRDLLEDRRRFIMNDFNGVVRLNDIRRDITTLLPAASLALIADSVFVTGDDVSEEVRQLIKRLLKENYRNDFGDADTMAFWFNNYIYTRPRDGNVTQRGSIGCQANLSTLSIAFLNTNRLIVSSPHCKTTYVHPTEIRTSISPSSAVELNMTGALANYATENIVTYELSSPPPLSGARAVVCRGSECSFVSRRQSGAKPGVGWLVQHWDTDSRHSYDRLLGLSKHTSIPLV</sequence>
<name>A0A7R9II83_9NEOP</name>
<organism evidence="1">
    <name type="scientific">Timema tahoe</name>
    <dbReference type="NCBI Taxonomy" id="61484"/>
    <lineage>
        <taxon>Eukaryota</taxon>
        <taxon>Metazoa</taxon>
        <taxon>Ecdysozoa</taxon>
        <taxon>Arthropoda</taxon>
        <taxon>Hexapoda</taxon>
        <taxon>Insecta</taxon>
        <taxon>Pterygota</taxon>
        <taxon>Neoptera</taxon>
        <taxon>Polyneoptera</taxon>
        <taxon>Phasmatodea</taxon>
        <taxon>Timematodea</taxon>
        <taxon>Timematoidea</taxon>
        <taxon>Timematidae</taxon>
        <taxon>Timema</taxon>
    </lineage>
</organism>
<evidence type="ECO:0000313" key="1">
    <source>
        <dbReference type="EMBL" id="CAD7458859.1"/>
    </source>
</evidence>
<dbReference type="AlphaFoldDB" id="A0A7R9II83"/>
<reference evidence="1" key="1">
    <citation type="submission" date="2020-11" db="EMBL/GenBank/DDBJ databases">
        <authorList>
            <person name="Tran Van P."/>
        </authorList>
    </citation>
    <scope>NUCLEOTIDE SEQUENCE</scope>
</reference>
<dbReference type="EMBL" id="OE002511">
    <property type="protein sequence ID" value="CAD7458859.1"/>
    <property type="molecule type" value="Genomic_DNA"/>
</dbReference>